<comment type="caution">
    <text evidence="1">The sequence shown here is derived from an EMBL/GenBank/DDBJ whole genome shotgun (WGS) entry which is preliminary data.</text>
</comment>
<organism evidence="1 2">
    <name type="scientific">Bifidobacterium parmae</name>
    <dbReference type="NCBI Taxonomy" id="361854"/>
    <lineage>
        <taxon>Bacteria</taxon>
        <taxon>Bacillati</taxon>
        <taxon>Actinomycetota</taxon>
        <taxon>Actinomycetes</taxon>
        <taxon>Bifidobacteriales</taxon>
        <taxon>Bifidobacteriaceae</taxon>
        <taxon>Bifidobacterium</taxon>
    </lineage>
</organism>
<dbReference type="NCBIfam" id="TIGR02548">
    <property type="entry name" value="casB_cse2"/>
    <property type="match status" value="1"/>
</dbReference>
<gene>
    <name evidence="1" type="ORF">Uis4E_1685</name>
</gene>
<dbReference type="Proteomes" id="UP000235034">
    <property type="component" value="Unassembled WGS sequence"/>
</dbReference>
<dbReference type="EMBL" id="NMWT01000025">
    <property type="protein sequence ID" value="PLS27289.1"/>
    <property type="molecule type" value="Genomic_DNA"/>
</dbReference>
<dbReference type="Gene3D" id="1.10.520.40">
    <property type="entry name" value="CRISPR-associated protein Cse2"/>
    <property type="match status" value="1"/>
</dbReference>
<reference evidence="1 2" key="1">
    <citation type="submission" date="2017-07" db="EMBL/GenBank/DDBJ databases">
        <title>Bifidobacterium novel species.</title>
        <authorList>
            <person name="Lugli G.A."/>
            <person name="Milani C."/>
            <person name="Duranti S."/>
            <person name="Mangifesta M."/>
        </authorList>
    </citation>
    <scope>NUCLEOTIDE SEQUENCE [LARGE SCALE GENOMIC DNA]</scope>
    <source>
        <strain evidence="1 2">77</strain>
    </source>
</reference>
<dbReference type="AlphaFoldDB" id="A0A2N5IZA4"/>
<proteinExistence type="predicted"/>
<keyword evidence="2" id="KW-1185">Reference proteome</keyword>
<evidence type="ECO:0000313" key="2">
    <source>
        <dbReference type="Proteomes" id="UP000235034"/>
    </source>
</evidence>
<protein>
    <submittedName>
        <fullName evidence="1">Type I-E CRISPR-associated protein Cse2/CasB</fullName>
    </submittedName>
</protein>
<accession>A0A2N5IZA4</accession>
<name>A0A2N5IZA4_9BIFI</name>
<dbReference type="InterPro" id="IPR013382">
    <property type="entry name" value="CRISPR-assoc_prot_Cse2"/>
</dbReference>
<dbReference type="Pfam" id="PF09485">
    <property type="entry name" value="CRISPR_Cse2"/>
    <property type="match status" value="1"/>
</dbReference>
<dbReference type="InterPro" id="IPR038287">
    <property type="entry name" value="Cse2_sf"/>
</dbReference>
<sequence length="212" mass="23803">MRRYFSRDVAGKLGYFVNRRIFKLQNEYTKRDGGTPESRAALARLRRDLDGGAPAWMTVGSDLFEGWGRSLPSGEEDPAAVRAARAAMELYACHQQSRRHGVAQDAKDADKIRMTFGRACRLIDPDMEHAKGVRRRLSAAEAAPDFNGVVRSVRALIMLMRSAGDGTITLDYRSLAQDLYQIQFPEACSEVFQRWSMDYYSGTGATTQRHDA</sequence>
<evidence type="ECO:0000313" key="1">
    <source>
        <dbReference type="EMBL" id="PLS27289.1"/>
    </source>
</evidence>
<dbReference type="OrthoDB" id="4808431at2"/>